<evidence type="ECO:0000256" key="3">
    <source>
        <dbReference type="ARBA" id="ARBA00011838"/>
    </source>
</evidence>
<dbReference type="GO" id="GO:0022625">
    <property type="term" value="C:cytosolic large ribosomal subunit"/>
    <property type="evidence" value="ECO:0007669"/>
    <property type="project" value="TreeGrafter"/>
</dbReference>
<evidence type="ECO:0000256" key="2">
    <source>
        <dbReference type="ARBA" id="ARBA00009451"/>
    </source>
</evidence>
<dbReference type="PANTHER" id="PTHR13501:SF8">
    <property type="entry name" value="LARGE RIBOSOMAL SUBUNIT PROTEIN UL22M"/>
    <property type="match status" value="1"/>
</dbReference>
<protein>
    <recommendedName>
        <fullName evidence="9 10">Large ribosomal subunit protein uL22</fullName>
    </recommendedName>
</protein>
<dbReference type="AlphaFoldDB" id="A0A1I5W9F7"/>
<evidence type="ECO:0000256" key="14">
    <source>
        <dbReference type="SAM" id="MobiDB-lite"/>
    </source>
</evidence>
<keyword evidence="4 10" id="KW-0699">rRNA-binding</keyword>
<evidence type="ECO:0000256" key="13">
    <source>
        <dbReference type="RuleBase" id="RU004008"/>
    </source>
</evidence>
<dbReference type="InterPro" id="IPR001063">
    <property type="entry name" value="Ribosomal_uL22"/>
</dbReference>
<dbReference type="PANTHER" id="PTHR13501">
    <property type="entry name" value="CHLOROPLAST 50S RIBOSOMAL PROTEIN L22-RELATED"/>
    <property type="match status" value="1"/>
</dbReference>
<keyword evidence="6 10" id="KW-0689">Ribosomal protein</keyword>
<dbReference type="NCBIfam" id="TIGR01044">
    <property type="entry name" value="rplV_bact"/>
    <property type="match status" value="1"/>
</dbReference>
<accession>A0A1I5W9F7</accession>
<dbReference type="InterPro" id="IPR047867">
    <property type="entry name" value="Ribosomal_uL22_bac/org-type"/>
</dbReference>
<evidence type="ECO:0000256" key="6">
    <source>
        <dbReference type="ARBA" id="ARBA00022980"/>
    </source>
</evidence>
<dbReference type="Proteomes" id="UP000182624">
    <property type="component" value="Unassembled WGS sequence"/>
</dbReference>
<keyword evidence="7 10" id="KW-0687">Ribonucleoprotein</keyword>
<dbReference type="Pfam" id="PF00237">
    <property type="entry name" value="Ribosomal_L22"/>
    <property type="match status" value="1"/>
</dbReference>
<dbReference type="CDD" id="cd00336">
    <property type="entry name" value="Ribosomal_L22"/>
    <property type="match status" value="1"/>
</dbReference>
<evidence type="ECO:0000256" key="1">
    <source>
        <dbReference type="ARBA" id="ARBA00003478"/>
    </source>
</evidence>
<evidence type="ECO:0000256" key="4">
    <source>
        <dbReference type="ARBA" id="ARBA00022730"/>
    </source>
</evidence>
<dbReference type="GO" id="GO:0006412">
    <property type="term" value="P:translation"/>
    <property type="evidence" value="ECO:0007669"/>
    <property type="project" value="UniProtKB-UniRule"/>
</dbReference>
<evidence type="ECO:0000256" key="8">
    <source>
        <dbReference type="ARBA" id="ARBA00025084"/>
    </source>
</evidence>
<proteinExistence type="inferred from homology"/>
<dbReference type="EMBL" id="FOXO01000021">
    <property type="protein sequence ID" value="SFQ16392.1"/>
    <property type="molecule type" value="Genomic_DNA"/>
</dbReference>
<keyword evidence="16" id="KW-1185">Reference proteome</keyword>
<dbReference type="InterPro" id="IPR005727">
    <property type="entry name" value="Ribosomal_uL22_bac/chlpt-type"/>
</dbReference>
<name>A0A1I5W9F7_9FIRM</name>
<dbReference type="HAMAP" id="MF_01331_B">
    <property type="entry name" value="Ribosomal_uL22_B"/>
    <property type="match status" value="1"/>
</dbReference>
<reference evidence="16" key="1">
    <citation type="submission" date="2016-10" db="EMBL/GenBank/DDBJ databases">
        <authorList>
            <person name="Varghese N."/>
            <person name="Submissions S."/>
        </authorList>
    </citation>
    <scope>NUCLEOTIDE SEQUENCE [LARGE SCALE GENOMIC DNA]</scope>
    <source>
        <strain evidence="16">P18</strain>
    </source>
</reference>
<feature type="region of interest" description="Disordered" evidence="14">
    <location>
        <begin position="1"/>
        <end position="23"/>
    </location>
</feature>
<organism evidence="15 16">
    <name type="scientific">Butyrivibrio proteoclasticus</name>
    <dbReference type="NCBI Taxonomy" id="43305"/>
    <lineage>
        <taxon>Bacteria</taxon>
        <taxon>Bacillati</taxon>
        <taxon>Bacillota</taxon>
        <taxon>Clostridia</taxon>
        <taxon>Lachnospirales</taxon>
        <taxon>Lachnospiraceae</taxon>
        <taxon>Butyrivibrio</taxon>
    </lineage>
</organism>
<evidence type="ECO:0000256" key="11">
    <source>
        <dbReference type="RuleBase" id="RU004005"/>
    </source>
</evidence>
<comment type="subunit">
    <text evidence="3 10 12">Part of the 50S ribosomal subunit.</text>
</comment>
<evidence type="ECO:0000256" key="10">
    <source>
        <dbReference type="HAMAP-Rule" id="MF_01331"/>
    </source>
</evidence>
<dbReference type="eggNOG" id="COG0091">
    <property type="taxonomic scope" value="Bacteria"/>
</dbReference>
<gene>
    <name evidence="10" type="primary">rplV</name>
    <name evidence="15" type="ORF">SAMN04487928_12141</name>
</gene>
<evidence type="ECO:0000313" key="15">
    <source>
        <dbReference type="EMBL" id="SFQ16392.1"/>
    </source>
</evidence>
<comment type="function">
    <text evidence="1 10">The globular domain of the protein is located near the polypeptide exit tunnel on the outside of the subunit, while an extended beta-hairpin is found that lines the wall of the exit tunnel in the center of the 70S ribosome.</text>
</comment>
<keyword evidence="5 10" id="KW-0694">RNA-binding</keyword>
<comment type="function">
    <text evidence="10 13">This protein binds specifically to 23S rRNA; its binding is stimulated by other ribosomal proteins, e.g., L4, L17, and L20. It is important during the early stages of 50S assembly. It makes multiple contacts with different domains of the 23S rRNA in the assembled 50S subunit and ribosome.</text>
</comment>
<evidence type="ECO:0000256" key="9">
    <source>
        <dbReference type="ARBA" id="ARBA00035207"/>
    </source>
</evidence>
<comment type="similarity">
    <text evidence="2 10 11">Belongs to the universal ribosomal protein uL22 family.</text>
</comment>
<dbReference type="GO" id="GO:0019843">
    <property type="term" value="F:rRNA binding"/>
    <property type="evidence" value="ECO:0007669"/>
    <property type="project" value="UniProtKB-UniRule"/>
</dbReference>
<comment type="function">
    <text evidence="8">This protein binds specifically to 23S rRNA; its binding is stimulated by other ribosomal proteins, e.g. L4, L17, and L20. It is important during the early stages of 50S assembly. It makes multiple contacts with different domains of the 23S rRNA in the assembled 50S subunit and ribosome.</text>
</comment>
<dbReference type="Gene3D" id="3.90.470.10">
    <property type="entry name" value="Ribosomal protein L22/L17"/>
    <property type="match status" value="1"/>
</dbReference>
<dbReference type="PROSITE" id="PS00464">
    <property type="entry name" value="RIBOSOMAL_L22"/>
    <property type="match status" value="1"/>
</dbReference>
<dbReference type="InterPro" id="IPR036394">
    <property type="entry name" value="Ribosomal_uL22_sf"/>
</dbReference>
<dbReference type="InterPro" id="IPR018260">
    <property type="entry name" value="Ribosomal_uL22_CS"/>
</dbReference>
<dbReference type="SUPFAM" id="SSF54843">
    <property type="entry name" value="Ribosomal protein L22"/>
    <property type="match status" value="1"/>
</dbReference>
<evidence type="ECO:0000256" key="7">
    <source>
        <dbReference type="ARBA" id="ARBA00023274"/>
    </source>
</evidence>
<evidence type="ECO:0000256" key="5">
    <source>
        <dbReference type="ARBA" id="ARBA00022884"/>
    </source>
</evidence>
<evidence type="ECO:0000313" key="16">
    <source>
        <dbReference type="Proteomes" id="UP000182624"/>
    </source>
</evidence>
<dbReference type="GO" id="GO:0003735">
    <property type="term" value="F:structural constituent of ribosome"/>
    <property type="evidence" value="ECO:0007669"/>
    <property type="project" value="InterPro"/>
</dbReference>
<evidence type="ECO:0000256" key="12">
    <source>
        <dbReference type="RuleBase" id="RU004006"/>
    </source>
</evidence>
<sequence length="131" mass="15128">MEMEIKHRSKIKRERNRDNKETRPFAKLSYARIPVQKACFVMDAIRGKDVETALAILQYNPRYASSVIYKLLNSAVANAENNKGMNRSNLYIAECTASNGPIMKRIQPRAQGRAYRINKRMSHLTVILDER</sequence>